<keyword evidence="4" id="KW-1185">Reference proteome</keyword>
<feature type="compositionally biased region" description="Pro residues" evidence="1">
    <location>
        <begin position="352"/>
        <end position="366"/>
    </location>
</feature>
<feature type="region of interest" description="Disordered" evidence="1">
    <location>
        <begin position="346"/>
        <end position="367"/>
    </location>
</feature>
<evidence type="ECO:0000313" key="3">
    <source>
        <dbReference type="EMBL" id="MDT3675394.1"/>
    </source>
</evidence>
<feature type="region of interest" description="Disordered" evidence="1">
    <location>
        <begin position="878"/>
        <end position="902"/>
    </location>
</feature>
<dbReference type="Pfam" id="PF03781">
    <property type="entry name" value="FGE-sulfatase"/>
    <property type="match status" value="5"/>
</dbReference>
<dbReference type="Gene3D" id="1.10.510.10">
    <property type="entry name" value="Transferase(Phosphotransferase) domain 1"/>
    <property type="match status" value="1"/>
</dbReference>
<dbReference type="RefSeq" id="WP_312674081.1">
    <property type="nucleotide sequence ID" value="NZ_JAVSJA010000001.1"/>
</dbReference>
<evidence type="ECO:0000313" key="4">
    <source>
        <dbReference type="Proteomes" id="UP001180650"/>
    </source>
</evidence>
<evidence type="ECO:0000256" key="1">
    <source>
        <dbReference type="SAM" id="MobiDB-lite"/>
    </source>
</evidence>
<dbReference type="PANTHER" id="PTHR23150:SF19">
    <property type="entry name" value="FORMYLGLYCINE-GENERATING ENZYME"/>
    <property type="match status" value="1"/>
</dbReference>
<name>A0ABU3HMG3_9CHRO</name>
<dbReference type="PANTHER" id="PTHR23150">
    <property type="entry name" value="SULFATASE MODIFYING FACTOR 1, 2"/>
    <property type="match status" value="1"/>
</dbReference>
<proteinExistence type="predicted"/>
<feature type="domain" description="Protein kinase" evidence="2">
    <location>
        <begin position="14"/>
        <end position="302"/>
    </location>
</feature>
<comment type="caution">
    <text evidence="3">The sequence shown here is derived from an EMBL/GenBank/DDBJ whole genome shotgun (WGS) entry which is preliminary data.</text>
</comment>
<dbReference type="Gene3D" id="3.90.1580.10">
    <property type="entry name" value="paralog of FGE (formylglycine-generating enzyme)"/>
    <property type="match status" value="5"/>
</dbReference>
<dbReference type="PROSITE" id="PS50011">
    <property type="entry name" value="PROTEIN_KINASE_DOM"/>
    <property type="match status" value="1"/>
</dbReference>
<dbReference type="InterPro" id="IPR000719">
    <property type="entry name" value="Prot_kinase_dom"/>
</dbReference>
<dbReference type="EMBL" id="JAVSJA010000001">
    <property type="protein sequence ID" value="MDT3675394.1"/>
    <property type="molecule type" value="Genomic_DNA"/>
</dbReference>
<protein>
    <submittedName>
        <fullName evidence="3">SUMF1/EgtB/PvdO family nonheme iron enzyme</fullName>
    </submittedName>
</protein>
<dbReference type="Proteomes" id="UP001180650">
    <property type="component" value="Unassembled WGS sequence"/>
</dbReference>
<sequence length="1663" mass="187270">MSLTYRCQLQNRLITLTQELANSGEAKVWHTNFNGYLAKIYHNPHNERVDKLQLMVRNRPGDPNAHLNHISFAWPYSILEDNQGKVAGFLMPEVVGSETLLKLCTPKLRRQDKLEANWYFLHVVARNIAAIIQAIHAKGYVLGDIKLENILVNNRALPTIIDTDSFQVSDPYSGKIYRCLVGSEGFTPAELIGVNIADVDQTEVHDRFRLGVVIYYLLFSGPPFRGLWQGAGDSLEQSELIRRGLWPFSGDKLVVPSNTTIPLNILHRDLHALFLRCFNEGHKFPHRRPTAEEWRGTLEAALKEVIRCGKVDNHYYNRSYGKCYWCERSSDLNFDIFPGKSIANVTSTPSPKVSPPPPSSPPPPPAKLTLFTENLPKGITLEMVGLPAGKFLMGSPDNDPDARDSEKPQHQVKVNSFAIGKYPVTQAQYEAVMGNNPSRFQNNPQNPVEKVSWDDAQAFCQKLSQITGKTYRLPTEAEWEYACRAGTTTRYYFGDDANQLEDYAWYNGNSQDTTHPVGQKKPNAWGLYDMSGNVWEWCEDDWHDNYIGAPKDGSAWLTNDNDQIVRGGSWSDHPSFCRSAYRRDNYYNNNGFRVVCVPTVTSTQLPIATVTSTPLPKVAPPAPSSPPPPPAKLTPFTEKISKGITLEMVGLPAGQFLMGSPDSDPDAKSYEKPQHPVKINSFAIGKYPVTQAQYEAVMGTNPSWFKNNPQNPVEKVSWDDAQAFCQKLSQITGKTYRLPTEAEWEYACRAGTTTRFYFGDDANQLGDYAWYDGNSQDKTHPVGQKRPNAWGLYDMSGNVWEWCEDNSHNNYIGAPKDGSAWLTNDNDYHILRGGSWYDFPNYCRSAYDFTYFRRDYYYYVGFRVVCVPNVTSTQLPVATVTPTPSPKVAPPAPSSPPPPPAKLTPFTEKISKGITLEMVGLPAGQFLMGSPDSDPDARDSEKPQHQVKVNSFAIGKYPVTQAQYEAVMGTNPSWFKNNPQNPVEKVRWNDAQAFCQKLSQITGKTYRLPTEAEWEYACRAGTTTRYYFGDNANQLGDYAWYGGNSQQTTHPVGQKRPNGWGLYDMSGNVWEWCEDNWHDNYIGAPRDGSAWLIRDNDYQILRGGSWYFNPDYCRSAFRYSYVRRYDLNYFILGFRVVCVPNVTSTQLPIATVTSTPLPKVVPTPLTNFTENLPKGITLEMVGLPAGQFLMGSPDSDPDATSYEKPQHPVKINSFAIGKYPVTQAQYQAVMGTNPSHFSNNPQNPVERISSDDAQAFCQKLSQITGKTYRLPTEAEWEYACRGGTTTRYYFGDDANQLEDYAWYEGNSQNTTHPVGQKKPNAWGLYDMSGNVWEWCEDNWHNSYQNAPSDGSAWVTNNSNVHIIRGGSWDDIPEYCRSTDRSNGDILNLSIGFRVVCVPTVTSTQLPIATVTSTPLPKVVPTPLTNFTENLPKGITLEMVGLPAGQFLMGSPDSDPDATSYEKPQHPVKINSFAIGKYPVTQAQYQAVMGTNPSHFKNNPQNPVEMVSWHDAQAFCQKLSQITGKTYRLPTEAEWEYACRAGTTTRYYFGDDANQLEDYAWYSGNSQQTTHPVGQKRPNAFGLYDMHGNVWEWCEDNWHNSYQNAPSDGSAWLIKDNDYQIVRGGSWYGLPNLCRSAYRNFNYRRGNIVNYFGFRVVCGAGRTL</sequence>
<dbReference type="InterPro" id="IPR016187">
    <property type="entry name" value="CTDL_fold"/>
</dbReference>
<organism evidence="3 4">
    <name type="scientific">Microcystis wesenbergii NRERC-220</name>
    <dbReference type="NCBI Taxonomy" id="3068991"/>
    <lineage>
        <taxon>Bacteria</taxon>
        <taxon>Bacillati</taxon>
        <taxon>Cyanobacteriota</taxon>
        <taxon>Cyanophyceae</taxon>
        <taxon>Oscillatoriophycideae</taxon>
        <taxon>Chroococcales</taxon>
        <taxon>Microcystaceae</taxon>
        <taxon>Microcystis</taxon>
    </lineage>
</organism>
<dbReference type="InterPro" id="IPR011009">
    <property type="entry name" value="Kinase-like_dom_sf"/>
</dbReference>
<dbReference type="Pfam" id="PF00069">
    <property type="entry name" value="Pkinase"/>
    <property type="match status" value="1"/>
</dbReference>
<feature type="compositionally biased region" description="Pro residues" evidence="1">
    <location>
        <begin position="883"/>
        <end position="902"/>
    </location>
</feature>
<gene>
    <name evidence="3" type="ORF">RAM70_13035</name>
</gene>
<accession>A0ABU3HMG3</accession>
<dbReference type="InterPro" id="IPR042095">
    <property type="entry name" value="SUMF_sf"/>
</dbReference>
<dbReference type="SUPFAM" id="SSF56112">
    <property type="entry name" value="Protein kinase-like (PK-like)"/>
    <property type="match status" value="1"/>
</dbReference>
<dbReference type="InterPro" id="IPR051043">
    <property type="entry name" value="Sulfatase_Mod_Factor_Kinase"/>
</dbReference>
<reference evidence="3" key="1">
    <citation type="submission" date="2023-08" db="EMBL/GenBank/DDBJ databases">
        <authorList>
            <person name="Park H.-K."/>
            <person name="Kim I.-S."/>
        </authorList>
    </citation>
    <scope>NUCLEOTIDE SEQUENCE</scope>
    <source>
        <strain evidence="3">NRERC-220</strain>
    </source>
</reference>
<dbReference type="InterPro" id="IPR005532">
    <property type="entry name" value="SUMF_dom"/>
</dbReference>
<dbReference type="SUPFAM" id="SSF56436">
    <property type="entry name" value="C-type lectin-like"/>
    <property type="match status" value="5"/>
</dbReference>
<evidence type="ECO:0000259" key="2">
    <source>
        <dbReference type="PROSITE" id="PS50011"/>
    </source>
</evidence>